<sequence length="159" mass="17950">MHDEDVAKRFYAKVRITPGCWIWTASTRRFGYGQFQFQGRPQAAHRVSYIINVGPVPDAILVLHRCDNPGCVNPDHLFLGTAADNMDDMSRKGRGKTKDQRGIGNGNARLDQRHVVAIFFDPRPSAEIAIEYGISQFHVRRIKRGEAWPHLGLIKNQAA</sequence>
<dbReference type="InterPro" id="IPR044930">
    <property type="entry name" value="Homing_endonuclease_His-Me"/>
</dbReference>
<dbReference type="Pfam" id="PF13392">
    <property type="entry name" value="HNH_3"/>
    <property type="match status" value="1"/>
</dbReference>
<protein>
    <submittedName>
        <fullName evidence="2">HNH endonuclease</fullName>
    </submittedName>
</protein>
<feature type="domain" description="HNH nuclease" evidence="1">
    <location>
        <begin position="43"/>
        <end position="86"/>
    </location>
</feature>
<dbReference type="SUPFAM" id="SSF54060">
    <property type="entry name" value="His-Me finger endonucleases"/>
    <property type="match status" value="1"/>
</dbReference>
<proteinExistence type="predicted"/>
<dbReference type="EMBL" id="MH638294">
    <property type="protein sequence ID" value="AXG67749.1"/>
    <property type="molecule type" value="Genomic_DNA"/>
</dbReference>
<accession>A0A345GTY5</accession>
<evidence type="ECO:0000313" key="3">
    <source>
        <dbReference type="Proteomes" id="UP000259464"/>
    </source>
</evidence>
<dbReference type="GeneID" id="65067714"/>
<name>A0A345GTY5_9CAUD</name>
<organism evidence="2 3">
    <name type="scientific">Ralstonia phage GP4</name>
    <dbReference type="NCBI Taxonomy" id="2282904"/>
    <lineage>
        <taxon>Viruses</taxon>
        <taxon>Duplodnaviria</taxon>
        <taxon>Heunggongvirae</taxon>
        <taxon>Uroviricota</taxon>
        <taxon>Caudoviricetes</taxon>
        <taxon>Gervaisevirus</taxon>
        <taxon>Gervaisevirus GP4</taxon>
    </lineage>
</organism>
<reference evidence="2 3" key="1">
    <citation type="submission" date="2018-07" db="EMBL/GenBank/DDBJ databases">
        <title>Complete sequence of phage GP4.</title>
        <authorList>
            <person name="Wang R."/>
            <person name="Tong Y."/>
            <person name="Liu H."/>
        </authorList>
    </citation>
    <scope>NUCLEOTIDE SEQUENCE [LARGE SCALE GENOMIC DNA]</scope>
</reference>
<keyword evidence="2" id="KW-0540">Nuclease</keyword>
<keyword evidence="2" id="KW-0378">Hydrolase</keyword>
<dbReference type="Proteomes" id="UP000259464">
    <property type="component" value="Segment"/>
</dbReference>
<keyword evidence="3" id="KW-1185">Reference proteome</keyword>
<dbReference type="InterPro" id="IPR003615">
    <property type="entry name" value="HNH_nuc"/>
</dbReference>
<evidence type="ECO:0000313" key="2">
    <source>
        <dbReference type="EMBL" id="AXG67749.1"/>
    </source>
</evidence>
<dbReference type="KEGG" id="vg:65067714"/>
<dbReference type="GO" id="GO:0004519">
    <property type="term" value="F:endonuclease activity"/>
    <property type="evidence" value="ECO:0007669"/>
    <property type="project" value="UniProtKB-KW"/>
</dbReference>
<keyword evidence="2" id="KW-0255">Endonuclease</keyword>
<dbReference type="RefSeq" id="YP_010078786.1">
    <property type="nucleotide sequence ID" value="NC_054964.1"/>
</dbReference>
<dbReference type="Gene3D" id="3.90.75.10">
    <property type="entry name" value="Homing Intron 3 (I-ppo) Encoded Endonuclease, Chain A"/>
    <property type="match status" value="1"/>
</dbReference>
<dbReference type="InterPro" id="IPR044925">
    <property type="entry name" value="His-Me_finger_sf"/>
</dbReference>
<evidence type="ECO:0000259" key="1">
    <source>
        <dbReference type="Pfam" id="PF13392"/>
    </source>
</evidence>